<evidence type="ECO:0000313" key="7">
    <source>
        <dbReference type="Proteomes" id="UP000001734"/>
    </source>
</evidence>
<dbReference type="KEGG" id="kpe:KPK_1836"/>
<proteinExistence type="inferred from homology"/>
<dbReference type="PROSITE" id="PS50931">
    <property type="entry name" value="HTH_LYSR"/>
    <property type="match status" value="1"/>
</dbReference>
<evidence type="ECO:0000256" key="1">
    <source>
        <dbReference type="ARBA" id="ARBA00009437"/>
    </source>
</evidence>
<dbReference type="InterPro" id="IPR005119">
    <property type="entry name" value="LysR_subst-bd"/>
</dbReference>
<evidence type="ECO:0000256" key="4">
    <source>
        <dbReference type="ARBA" id="ARBA00023163"/>
    </source>
</evidence>
<protein>
    <submittedName>
        <fullName evidence="6">Transcriptional regulator, LysR family</fullName>
    </submittedName>
</protein>
<dbReference type="PANTHER" id="PTHR30537:SF3">
    <property type="entry name" value="TRANSCRIPTIONAL REGULATORY PROTEIN"/>
    <property type="match status" value="1"/>
</dbReference>
<keyword evidence="3" id="KW-0238">DNA-binding</keyword>
<dbReference type="InterPro" id="IPR000847">
    <property type="entry name" value="LysR_HTH_N"/>
</dbReference>
<dbReference type="Gene3D" id="3.40.190.290">
    <property type="match status" value="1"/>
</dbReference>
<reference evidence="6 7" key="1">
    <citation type="journal article" date="2008" name="PLoS Genet.">
        <title>Complete genome sequence of the N2-fixing broad host range endophyte Klebsiella pneumoniae 342 and virulence predictions verified in mice.</title>
        <authorList>
            <person name="Fouts D.E."/>
            <person name="Tyler H.L."/>
            <person name="DeBoy R.T."/>
            <person name="Daugherty S."/>
            <person name="Ren Q."/>
            <person name="Badger J.H."/>
            <person name="Durkin A.S."/>
            <person name="Huot H."/>
            <person name="Shrivastava S."/>
            <person name="Kothari S."/>
            <person name="Dodson R.J."/>
            <person name="Mohamoud Y."/>
            <person name="Khouri H."/>
            <person name="Roesch L.F."/>
            <person name="Krogfelt K.A."/>
            <person name="Struve C."/>
            <person name="Triplett E.W."/>
            <person name="Methe B.A."/>
        </authorList>
    </citation>
    <scope>NUCLEOTIDE SEQUENCE [LARGE SCALE GENOMIC DNA]</scope>
    <source>
        <strain evidence="6 7">342</strain>
    </source>
</reference>
<dbReference type="InterPro" id="IPR036390">
    <property type="entry name" value="WH_DNA-bd_sf"/>
</dbReference>
<dbReference type="SUPFAM" id="SSF46785">
    <property type="entry name" value="Winged helix' DNA-binding domain"/>
    <property type="match status" value="1"/>
</dbReference>
<name>B5XPT7_KLEV3</name>
<dbReference type="Gene3D" id="1.10.10.10">
    <property type="entry name" value="Winged helix-like DNA-binding domain superfamily/Winged helix DNA-binding domain"/>
    <property type="match status" value="1"/>
</dbReference>
<organism evidence="6 7">
    <name type="scientific">Klebsiella variicola (strain 342)</name>
    <name type="common">Klebsiella pneumoniae</name>
    <dbReference type="NCBI Taxonomy" id="507522"/>
    <lineage>
        <taxon>Bacteria</taxon>
        <taxon>Pseudomonadati</taxon>
        <taxon>Pseudomonadota</taxon>
        <taxon>Gammaproteobacteria</taxon>
        <taxon>Enterobacterales</taxon>
        <taxon>Enterobacteriaceae</taxon>
        <taxon>Klebsiella/Raoultella group</taxon>
        <taxon>Klebsiella</taxon>
        <taxon>Klebsiella pneumoniae complex</taxon>
    </lineage>
</organism>
<dbReference type="Pfam" id="PF00126">
    <property type="entry name" value="HTH_1"/>
    <property type="match status" value="1"/>
</dbReference>
<dbReference type="InterPro" id="IPR058163">
    <property type="entry name" value="LysR-type_TF_proteobact-type"/>
</dbReference>
<feature type="domain" description="HTH lysR-type" evidence="5">
    <location>
        <begin position="1"/>
        <end position="57"/>
    </location>
</feature>
<dbReference type="AlphaFoldDB" id="B5XPT7"/>
<dbReference type="EMBL" id="CP000964">
    <property type="protein sequence ID" value="ACI06751.1"/>
    <property type="molecule type" value="Genomic_DNA"/>
</dbReference>
<dbReference type="SUPFAM" id="SSF53850">
    <property type="entry name" value="Periplasmic binding protein-like II"/>
    <property type="match status" value="1"/>
</dbReference>
<dbReference type="HOGENOM" id="CLU_039613_2_2_6"/>
<sequence length="293" mass="32169">MNWDNIRYLLAVVRTGSLRAAVSLNVDQATVARRLRHMEAELNTALFNRYPEGYRLTEYGERLLPDIEQMEATAATIERKSAGMNTSLAGKVYIASTDSLGSCFLLPALSALRQRHPDIQVTLSTSPEIVDIRRGAADLAVRSARPSDGNLIIRRLATFHTGLYASEEYVARRGLPVPGSAFSGHGLVMFPETSVPQYWQRLCGEPLTNGHIVLEVTSQWLFIEALRQGLGVGMMAGEIVQRCCPELVNVMPTRSEPADIWLVASPDVWSAERIQAVITVISSAFEDIGAITG</sequence>
<evidence type="ECO:0000256" key="2">
    <source>
        <dbReference type="ARBA" id="ARBA00023015"/>
    </source>
</evidence>
<keyword evidence="2" id="KW-0805">Transcription regulation</keyword>
<dbReference type="InterPro" id="IPR036388">
    <property type="entry name" value="WH-like_DNA-bd_sf"/>
</dbReference>
<dbReference type="PANTHER" id="PTHR30537">
    <property type="entry name" value="HTH-TYPE TRANSCRIPTIONAL REGULATOR"/>
    <property type="match status" value="1"/>
</dbReference>
<evidence type="ECO:0000256" key="3">
    <source>
        <dbReference type="ARBA" id="ARBA00023125"/>
    </source>
</evidence>
<gene>
    <name evidence="6" type="ordered locus">KPK_1836</name>
</gene>
<dbReference type="GO" id="GO:0003700">
    <property type="term" value="F:DNA-binding transcription factor activity"/>
    <property type="evidence" value="ECO:0007669"/>
    <property type="project" value="InterPro"/>
</dbReference>
<accession>B5XPT7</accession>
<dbReference type="Proteomes" id="UP000001734">
    <property type="component" value="Chromosome"/>
</dbReference>
<dbReference type="GO" id="GO:0006351">
    <property type="term" value="P:DNA-templated transcription"/>
    <property type="evidence" value="ECO:0007669"/>
    <property type="project" value="TreeGrafter"/>
</dbReference>
<comment type="similarity">
    <text evidence="1">Belongs to the LysR transcriptional regulatory family.</text>
</comment>
<dbReference type="GO" id="GO:0043565">
    <property type="term" value="F:sequence-specific DNA binding"/>
    <property type="evidence" value="ECO:0007669"/>
    <property type="project" value="TreeGrafter"/>
</dbReference>
<evidence type="ECO:0000313" key="6">
    <source>
        <dbReference type="EMBL" id="ACI06751.1"/>
    </source>
</evidence>
<keyword evidence="4" id="KW-0804">Transcription</keyword>
<dbReference type="BioCyc" id="KPNE507522:GI0B-1830-MONOMER"/>
<evidence type="ECO:0000259" key="5">
    <source>
        <dbReference type="PROSITE" id="PS50931"/>
    </source>
</evidence>
<dbReference type="Pfam" id="PF03466">
    <property type="entry name" value="LysR_substrate"/>
    <property type="match status" value="1"/>
</dbReference>